<evidence type="ECO:0000256" key="3">
    <source>
        <dbReference type="ARBA" id="ARBA00022741"/>
    </source>
</evidence>
<name>A0A0C3ASP7_9AGAM</name>
<dbReference type="InterPro" id="IPR039028">
    <property type="entry name" value="BCKD/PDK"/>
</dbReference>
<organism evidence="9 10">
    <name type="scientific">Scleroderma citrinum Foug A</name>
    <dbReference type="NCBI Taxonomy" id="1036808"/>
    <lineage>
        <taxon>Eukaryota</taxon>
        <taxon>Fungi</taxon>
        <taxon>Dikarya</taxon>
        <taxon>Basidiomycota</taxon>
        <taxon>Agaricomycotina</taxon>
        <taxon>Agaricomycetes</taxon>
        <taxon>Agaricomycetidae</taxon>
        <taxon>Boletales</taxon>
        <taxon>Sclerodermatineae</taxon>
        <taxon>Sclerodermataceae</taxon>
        <taxon>Scleroderma</taxon>
    </lineage>
</organism>
<gene>
    <name evidence="9" type="ORF">SCLCIDRAFT_1081000</name>
</gene>
<dbReference type="EC" id="2.7.11.-" evidence="7"/>
<dbReference type="Proteomes" id="UP000053989">
    <property type="component" value="Unassembled WGS sequence"/>
</dbReference>
<dbReference type="EMBL" id="KN822011">
    <property type="protein sequence ID" value="KIM67967.1"/>
    <property type="molecule type" value="Genomic_DNA"/>
</dbReference>
<dbReference type="GO" id="GO:0004740">
    <property type="term" value="F:pyruvate dehydrogenase (acetyl-transferring) kinase activity"/>
    <property type="evidence" value="ECO:0007669"/>
    <property type="project" value="TreeGrafter"/>
</dbReference>
<dbReference type="PANTHER" id="PTHR11947">
    <property type="entry name" value="PYRUVATE DEHYDROGENASE KINASE"/>
    <property type="match status" value="1"/>
</dbReference>
<keyword evidence="5 7" id="KW-0067">ATP-binding</keyword>
<proteinExistence type="inferred from homology"/>
<dbReference type="InterPro" id="IPR036784">
    <property type="entry name" value="AK/P_DHK_N_sf"/>
</dbReference>
<evidence type="ECO:0000313" key="10">
    <source>
        <dbReference type="Proteomes" id="UP000053989"/>
    </source>
</evidence>
<dbReference type="GO" id="GO:0005759">
    <property type="term" value="C:mitochondrial matrix"/>
    <property type="evidence" value="ECO:0007669"/>
    <property type="project" value="UniProtKB-SubCell"/>
</dbReference>
<reference evidence="9 10" key="1">
    <citation type="submission" date="2014-04" db="EMBL/GenBank/DDBJ databases">
        <authorList>
            <consortium name="DOE Joint Genome Institute"/>
            <person name="Kuo A."/>
            <person name="Kohler A."/>
            <person name="Nagy L.G."/>
            <person name="Floudas D."/>
            <person name="Copeland A."/>
            <person name="Barry K.W."/>
            <person name="Cichocki N."/>
            <person name="Veneault-Fourrey C."/>
            <person name="LaButti K."/>
            <person name="Lindquist E.A."/>
            <person name="Lipzen A."/>
            <person name="Lundell T."/>
            <person name="Morin E."/>
            <person name="Murat C."/>
            <person name="Sun H."/>
            <person name="Tunlid A."/>
            <person name="Henrissat B."/>
            <person name="Grigoriev I.V."/>
            <person name="Hibbett D.S."/>
            <person name="Martin F."/>
            <person name="Nordberg H.P."/>
            <person name="Cantor M.N."/>
            <person name="Hua S.X."/>
        </authorList>
    </citation>
    <scope>NUCLEOTIDE SEQUENCE [LARGE SCALE GENOMIC DNA]</scope>
    <source>
        <strain evidence="9 10">Foug A</strain>
    </source>
</reference>
<dbReference type="GO" id="GO:0005524">
    <property type="term" value="F:ATP binding"/>
    <property type="evidence" value="ECO:0007669"/>
    <property type="project" value="UniProtKB-UniRule"/>
</dbReference>
<dbReference type="InParanoid" id="A0A0C3ASP7"/>
<comment type="subcellular location">
    <subcellularLocation>
        <location evidence="7">Mitochondrion matrix</location>
    </subcellularLocation>
</comment>
<reference evidence="10" key="2">
    <citation type="submission" date="2015-01" db="EMBL/GenBank/DDBJ databases">
        <title>Evolutionary Origins and Diversification of the Mycorrhizal Mutualists.</title>
        <authorList>
            <consortium name="DOE Joint Genome Institute"/>
            <consortium name="Mycorrhizal Genomics Consortium"/>
            <person name="Kohler A."/>
            <person name="Kuo A."/>
            <person name="Nagy L.G."/>
            <person name="Floudas D."/>
            <person name="Copeland A."/>
            <person name="Barry K.W."/>
            <person name="Cichocki N."/>
            <person name="Veneault-Fourrey C."/>
            <person name="LaButti K."/>
            <person name="Lindquist E.A."/>
            <person name="Lipzen A."/>
            <person name="Lundell T."/>
            <person name="Morin E."/>
            <person name="Murat C."/>
            <person name="Riley R."/>
            <person name="Ohm R."/>
            <person name="Sun H."/>
            <person name="Tunlid A."/>
            <person name="Henrissat B."/>
            <person name="Grigoriev I.V."/>
            <person name="Hibbett D.S."/>
            <person name="Martin F."/>
        </authorList>
    </citation>
    <scope>NUCLEOTIDE SEQUENCE [LARGE SCALE GENOMIC DNA]</scope>
    <source>
        <strain evidence="10">Foug A</strain>
    </source>
</reference>
<comment type="similarity">
    <text evidence="1 7">Belongs to the PDK/BCKDK protein kinase family.</text>
</comment>
<dbReference type="GO" id="GO:0010906">
    <property type="term" value="P:regulation of glucose metabolic process"/>
    <property type="evidence" value="ECO:0007669"/>
    <property type="project" value="TreeGrafter"/>
</dbReference>
<keyword evidence="2 7" id="KW-0808">Transferase</keyword>
<evidence type="ECO:0000256" key="7">
    <source>
        <dbReference type="RuleBase" id="RU366032"/>
    </source>
</evidence>
<dbReference type="STRING" id="1036808.A0A0C3ASP7"/>
<accession>A0A0C3ASP7</accession>
<evidence type="ECO:0000256" key="6">
    <source>
        <dbReference type="ARBA" id="ARBA00023128"/>
    </source>
</evidence>
<dbReference type="SUPFAM" id="SSF55874">
    <property type="entry name" value="ATPase domain of HSP90 chaperone/DNA topoisomerase II/histidine kinase"/>
    <property type="match status" value="2"/>
</dbReference>
<dbReference type="HOGENOM" id="CLU_023861_0_1_1"/>
<evidence type="ECO:0000256" key="4">
    <source>
        <dbReference type="ARBA" id="ARBA00022777"/>
    </source>
</evidence>
<feature type="domain" description="Branched-chain alpha-ketoacid dehydrogenase kinase/Pyruvate dehydrogenase kinase N-terminal" evidence="8">
    <location>
        <begin position="39"/>
        <end position="214"/>
    </location>
</feature>
<dbReference type="OrthoDB" id="3264224at2759"/>
<sequence>MTLIRRTLTCSRIRRSLTTALHFYQNRQLDLYASKQAHRLSLRQLVFFGRHMNEERLIKSANYVRTELPVRIAHRIRDLQSLPYVVVTQPEVAKVYELYWSAFDKYLSASISKSLELTATRFRRFPQITNLSENQAFCDFLRNILDEHAPVIPTLALGLSFCSPHLSPDSLDSFMNRMFISRISRRVLAEHHLALSKTLGHNSLDSQYPHVGIIYTGLDVKRSIEKCADLLRDSFYDIEDDDGAVVPSRGSPKVIIEGQLGTKFAYIREHLEYILFELLKNAMRATGLQHRHAPSLPPIYATIVAGEDDVSIRISDQGAVCMLLGLHISSPLPGGGVSSNSIESPSDLFSFSYIRNATRMQDSKIGALRSASSRGVKATVAEQVGGVEAQPGKDPEQGAGIAPHQRMGLGLPMSNIFATYFGGSLQLVSLDGWGTDAFLRLPRLGTNLEGIEV</sequence>
<keyword evidence="4 7" id="KW-0418">Kinase</keyword>
<dbReference type="Gene3D" id="1.20.140.20">
    <property type="entry name" value="Alpha-ketoacid/pyruvate dehydrogenase kinase, N-terminal domain"/>
    <property type="match status" value="1"/>
</dbReference>
<dbReference type="AlphaFoldDB" id="A0A0C3ASP7"/>
<evidence type="ECO:0000256" key="5">
    <source>
        <dbReference type="ARBA" id="ARBA00022840"/>
    </source>
</evidence>
<dbReference type="SUPFAM" id="SSF69012">
    <property type="entry name" value="alpha-ketoacid dehydrogenase kinase, N-terminal domain"/>
    <property type="match status" value="1"/>
</dbReference>
<protein>
    <recommendedName>
        <fullName evidence="7">Protein-serine/threonine kinase</fullName>
        <ecNumber evidence="7">2.7.11.-</ecNumber>
    </recommendedName>
</protein>
<evidence type="ECO:0000256" key="2">
    <source>
        <dbReference type="ARBA" id="ARBA00022679"/>
    </source>
</evidence>
<dbReference type="Gene3D" id="3.30.565.10">
    <property type="entry name" value="Histidine kinase-like ATPase, C-terminal domain"/>
    <property type="match status" value="2"/>
</dbReference>
<keyword evidence="3 7" id="KW-0547">Nucleotide-binding</keyword>
<dbReference type="InterPro" id="IPR036890">
    <property type="entry name" value="HATPase_C_sf"/>
</dbReference>
<dbReference type="PANTHER" id="PTHR11947:SF25">
    <property type="entry name" value="[PYRUVATE DEHYDROGENASE (ACETYL-TRANSFERRING)] KINASE 2, MITOCHONDRIAL"/>
    <property type="match status" value="1"/>
</dbReference>
<keyword evidence="6 7" id="KW-0496">Mitochondrion</keyword>
<dbReference type="Pfam" id="PF10436">
    <property type="entry name" value="BCDHK_Adom3"/>
    <property type="match status" value="1"/>
</dbReference>
<evidence type="ECO:0000313" key="9">
    <source>
        <dbReference type="EMBL" id="KIM67967.1"/>
    </source>
</evidence>
<dbReference type="InterPro" id="IPR018955">
    <property type="entry name" value="BCDHK/PDK_N"/>
</dbReference>
<evidence type="ECO:0000256" key="1">
    <source>
        <dbReference type="ARBA" id="ARBA00006155"/>
    </source>
</evidence>
<keyword evidence="10" id="KW-1185">Reference proteome</keyword>
<evidence type="ECO:0000259" key="8">
    <source>
        <dbReference type="Pfam" id="PF10436"/>
    </source>
</evidence>